<feature type="non-terminal residue" evidence="1">
    <location>
        <position position="69"/>
    </location>
</feature>
<dbReference type="EMBL" id="BARU01048636">
    <property type="protein sequence ID" value="GAH97993.1"/>
    <property type="molecule type" value="Genomic_DNA"/>
</dbReference>
<dbReference type="AlphaFoldDB" id="X1LV60"/>
<evidence type="ECO:0008006" key="2">
    <source>
        <dbReference type="Google" id="ProtNLM"/>
    </source>
</evidence>
<organism evidence="1">
    <name type="scientific">marine sediment metagenome</name>
    <dbReference type="NCBI Taxonomy" id="412755"/>
    <lineage>
        <taxon>unclassified sequences</taxon>
        <taxon>metagenomes</taxon>
        <taxon>ecological metagenomes</taxon>
    </lineage>
</organism>
<comment type="caution">
    <text evidence="1">The sequence shown here is derived from an EMBL/GenBank/DDBJ whole genome shotgun (WGS) entry which is preliminary data.</text>
</comment>
<accession>X1LV60</accession>
<feature type="non-terminal residue" evidence="1">
    <location>
        <position position="1"/>
    </location>
</feature>
<dbReference type="Gene3D" id="3.40.50.150">
    <property type="entry name" value="Vaccinia Virus protein VP39"/>
    <property type="match status" value="1"/>
</dbReference>
<sequence length="69" mass="7518">GIEKVDRYADIGSSAGLLMEEVQNSFNCLVVGIEPGDAYREYAQGRGLKVNEELNQVNSADGKIVRYPA</sequence>
<reference evidence="1" key="1">
    <citation type="journal article" date="2014" name="Front. Microbiol.">
        <title>High frequency of phylogenetically diverse reductive dehalogenase-homologous genes in deep subseafloor sedimentary metagenomes.</title>
        <authorList>
            <person name="Kawai M."/>
            <person name="Futagami T."/>
            <person name="Toyoda A."/>
            <person name="Takaki Y."/>
            <person name="Nishi S."/>
            <person name="Hori S."/>
            <person name="Arai W."/>
            <person name="Tsubouchi T."/>
            <person name="Morono Y."/>
            <person name="Uchiyama I."/>
            <person name="Ito T."/>
            <person name="Fujiyama A."/>
            <person name="Inagaki F."/>
            <person name="Takami H."/>
        </authorList>
    </citation>
    <scope>NUCLEOTIDE SEQUENCE</scope>
    <source>
        <strain evidence="1">Expedition CK06-06</strain>
    </source>
</reference>
<evidence type="ECO:0000313" key="1">
    <source>
        <dbReference type="EMBL" id="GAH97993.1"/>
    </source>
</evidence>
<dbReference type="InterPro" id="IPR029063">
    <property type="entry name" value="SAM-dependent_MTases_sf"/>
</dbReference>
<protein>
    <recommendedName>
        <fullName evidence="2">Methyltransferase FkbM domain-containing protein</fullName>
    </recommendedName>
</protein>
<proteinExistence type="predicted"/>
<gene>
    <name evidence="1" type="ORF">S03H2_72163</name>
</gene>
<name>X1LV60_9ZZZZ</name>